<sequence length="339" mass="39249">MASYNDQVNKVVLEHAPKSAKYVSHLIQKEILHILANKVWNKIREDIRESKFYIIVNEAHDESKKEQMALILRFVDESGIIRECFFDISDVKDTSALALKNNICSILSRHTFGVQNIRGQGYDGASNMRGEWKGLQALFLNDYPSAYYVQCLAHRLQLALVVASREVHSIHEFFNNLSFIINSVDALCKCCEELQIAQATKIASMLTSDEVVTGKDLSSQFGERRRQHQQSQIMIEHHYHFDIFNEVIDFQLQKLNSRLNVQAMDLLTLSRIRGKFSATTSERVFSAMKIIKTRLRNKIEYGFLVDNLVVNIKREIVETFSSYSKLEDFVMLKEWHSQF</sequence>
<dbReference type="Proteomes" id="UP001515500">
    <property type="component" value="Chromosome 5"/>
</dbReference>
<feature type="domain" description="DUF4371" evidence="1">
    <location>
        <begin position="2"/>
        <end position="134"/>
    </location>
</feature>
<dbReference type="PANTHER" id="PTHR45749:SF37">
    <property type="entry name" value="OS05G0311600 PROTEIN"/>
    <property type="match status" value="1"/>
</dbReference>
<evidence type="ECO:0000259" key="1">
    <source>
        <dbReference type="Pfam" id="PF14291"/>
    </source>
</evidence>
<organism evidence="2 3">
    <name type="scientific">Dioscorea cayennensis subsp. rotundata</name>
    <name type="common">White Guinea yam</name>
    <name type="synonym">Dioscorea rotundata</name>
    <dbReference type="NCBI Taxonomy" id="55577"/>
    <lineage>
        <taxon>Eukaryota</taxon>
        <taxon>Viridiplantae</taxon>
        <taxon>Streptophyta</taxon>
        <taxon>Embryophyta</taxon>
        <taxon>Tracheophyta</taxon>
        <taxon>Spermatophyta</taxon>
        <taxon>Magnoliopsida</taxon>
        <taxon>Liliopsida</taxon>
        <taxon>Dioscoreales</taxon>
        <taxon>Dioscoreaceae</taxon>
        <taxon>Dioscorea</taxon>
    </lineage>
</organism>
<dbReference type="InterPro" id="IPR012337">
    <property type="entry name" value="RNaseH-like_sf"/>
</dbReference>
<name>A0AB40B850_DIOCR</name>
<dbReference type="PANTHER" id="PTHR45749">
    <property type="match status" value="1"/>
</dbReference>
<accession>A0AB40B850</accession>
<dbReference type="RefSeq" id="XP_039123351.1">
    <property type="nucleotide sequence ID" value="XM_039267417.1"/>
</dbReference>
<dbReference type="AlphaFoldDB" id="A0AB40B850"/>
<proteinExistence type="predicted"/>
<evidence type="ECO:0000313" key="2">
    <source>
        <dbReference type="Proteomes" id="UP001515500"/>
    </source>
</evidence>
<keyword evidence="2" id="KW-1185">Reference proteome</keyword>
<dbReference type="InterPro" id="IPR025398">
    <property type="entry name" value="DUF4371"/>
</dbReference>
<dbReference type="Pfam" id="PF14291">
    <property type="entry name" value="DUF4371"/>
    <property type="match status" value="1"/>
</dbReference>
<evidence type="ECO:0000313" key="3">
    <source>
        <dbReference type="RefSeq" id="XP_039123351.1"/>
    </source>
</evidence>
<reference evidence="3" key="1">
    <citation type="submission" date="2025-08" db="UniProtKB">
        <authorList>
            <consortium name="RefSeq"/>
        </authorList>
    </citation>
    <scope>IDENTIFICATION</scope>
</reference>
<protein>
    <submittedName>
        <fullName evidence="3">Uncharacterized protein LOC120259964</fullName>
    </submittedName>
</protein>
<dbReference type="GeneID" id="120259964"/>
<gene>
    <name evidence="3" type="primary">LOC120259964</name>
</gene>
<dbReference type="SUPFAM" id="SSF53098">
    <property type="entry name" value="Ribonuclease H-like"/>
    <property type="match status" value="1"/>
</dbReference>